<keyword evidence="2" id="KW-1185">Reference proteome</keyword>
<name>A0A076LH99_9EURY</name>
<dbReference type="OrthoDB" id="65984at2157"/>
<dbReference type="Pfam" id="PF09987">
    <property type="entry name" value="DUF2226"/>
    <property type="match status" value="1"/>
</dbReference>
<evidence type="ECO:0000313" key="2">
    <source>
        <dbReference type="Proteomes" id="UP000028781"/>
    </source>
</evidence>
<dbReference type="Proteomes" id="UP000028781">
    <property type="component" value="Chromosome"/>
</dbReference>
<accession>A0A076LH99</accession>
<dbReference type="AlphaFoldDB" id="A0A076LH99"/>
<protein>
    <submittedName>
        <fullName evidence="1">Nitrogen regulatory protein</fullName>
    </submittedName>
</protein>
<evidence type="ECO:0000313" key="1">
    <source>
        <dbReference type="EMBL" id="AIJ05823.1"/>
    </source>
</evidence>
<sequence>MKKIEVTLPQEKILHCLNILKRYAIIDEYLVSNIKVKKGNKVVVEYRGQIYETETLGEFTKIEAIVDENKIDNAIQDLLDILKSENGNEKIIIYDVVETIPKIQKKKKYSKTNGMDINVESGVLSREELLKQLGIKEPDEDFIENIIRKTFGDYGDDIFTEDEIKDIEHSIENELDKNVLSILKDQDLIEDYALKIKIKRSDKKYICTCDIIIIQKKSLGIIKKPIKIEPIKKRVMEILDSKPYNVEYEINIKLY</sequence>
<dbReference type="KEGG" id="mjh:JH146_0979"/>
<proteinExistence type="predicted"/>
<organism evidence="1 2">
    <name type="scientific">Methanocaldococcus bathoardescens</name>
    <dbReference type="NCBI Taxonomy" id="1301915"/>
    <lineage>
        <taxon>Archaea</taxon>
        <taxon>Methanobacteriati</taxon>
        <taxon>Methanobacteriota</taxon>
        <taxon>Methanomada group</taxon>
        <taxon>Methanococci</taxon>
        <taxon>Methanococcales</taxon>
        <taxon>Methanocaldococcaceae</taxon>
        <taxon>Methanocaldococcus</taxon>
    </lineage>
</organism>
<gene>
    <name evidence="1" type="ORF">JH146_0979</name>
</gene>
<reference evidence="1 2" key="1">
    <citation type="journal article" date="2015" name="Int. J. Syst. Evol. Microbiol.">
        <title>M ethanocaldococcus bathoardescens sp. nov., a hyperthermophilic methanogen isolated from a volcanically active deep-sea hydrothermal vent.</title>
        <authorList>
            <person name="Stewart L.C."/>
            <person name="Jung J.H."/>
            <person name="Kim Y.T."/>
            <person name="Kwon S.W."/>
            <person name="Park C.S."/>
            <person name="Holden J.F."/>
        </authorList>
    </citation>
    <scope>NUCLEOTIDE SEQUENCE [LARGE SCALE GENOMIC DNA]</scope>
    <source>
        <strain evidence="1 2">JH146</strain>
    </source>
</reference>
<dbReference type="GeneID" id="24891588"/>
<dbReference type="HOGENOM" id="CLU_1113886_0_0_2"/>
<dbReference type="EMBL" id="CP009149">
    <property type="protein sequence ID" value="AIJ05823.1"/>
    <property type="molecule type" value="Genomic_DNA"/>
</dbReference>
<dbReference type="RefSeq" id="WP_048201968.1">
    <property type="nucleotide sequence ID" value="NZ_CP009149.1"/>
</dbReference>
<dbReference type="InterPro" id="IPR019249">
    <property type="entry name" value="DUF2226"/>
</dbReference>